<dbReference type="GO" id="GO:0006260">
    <property type="term" value="P:DNA replication"/>
    <property type="evidence" value="ECO:0007669"/>
    <property type="project" value="InterPro"/>
</dbReference>
<organism evidence="2">
    <name type="scientific">bioreactor metagenome</name>
    <dbReference type="NCBI Taxonomy" id="1076179"/>
    <lineage>
        <taxon>unclassified sequences</taxon>
        <taxon>metagenomes</taxon>
        <taxon>ecological metagenomes</taxon>
    </lineage>
</organism>
<keyword evidence="1 2" id="KW-0238">DNA-binding</keyword>
<dbReference type="CDD" id="cd04496">
    <property type="entry name" value="SSB_OBF"/>
    <property type="match status" value="1"/>
</dbReference>
<dbReference type="PANTHER" id="PTHR10302">
    <property type="entry name" value="SINGLE-STRANDED DNA-BINDING PROTEIN"/>
    <property type="match status" value="1"/>
</dbReference>
<name>A0A645FV35_9ZZZZ</name>
<dbReference type="NCBIfam" id="TIGR00621">
    <property type="entry name" value="ssb"/>
    <property type="match status" value="1"/>
</dbReference>
<evidence type="ECO:0000256" key="1">
    <source>
        <dbReference type="ARBA" id="ARBA00023125"/>
    </source>
</evidence>
<dbReference type="GO" id="GO:0009295">
    <property type="term" value="C:nucleoid"/>
    <property type="evidence" value="ECO:0007669"/>
    <property type="project" value="TreeGrafter"/>
</dbReference>
<dbReference type="GO" id="GO:0003697">
    <property type="term" value="F:single-stranded DNA binding"/>
    <property type="evidence" value="ECO:0007669"/>
    <property type="project" value="InterPro"/>
</dbReference>
<dbReference type="PIRSF" id="PIRSF002070">
    <property type="entry name" value="SSB"/>
    <property type="match status" value="1"/>
</dbReference>
<evidence type="ECO:0000313" key="2">
    <source>
        <dbReference type="EMBL" id="MPN17666.1"/>
    </source>
</evidence>
<gene>
    <name evidence="2" type="primary">ssbA_6</name>
    <name evidence="2" type="ORF">SDC9_165021</name>
</gene>
<reference evidence="2" key="1">
    <citation type="submission" date="2019-08" db="EMBL/GenBank/DDBJ databases">
        <authorList>
            <person name="Kucharzyk K."/>
            <person name="Murdoch R.W."/>
            <person name="Higgins S."/>
            <person name="Loffler F."/>
        </authorList>
    </citation>
    <scope>NUCLEOTIDE SEQUENCE</scope>
</reference>
<accession>A0A645FV35</accession>
<dbReference type="EMBL" id="VSSQ01064842">
    <property type="protein sequence ID" value="MPN17666.1"/>
    <property type="molecule type" value="Genomic_DNA"/>
</dbReference>
<sequence>MNSVILIGRTTKEPELKILANSGTAVANFNIAVDREFQVKGKDKMTDFFNIVIFGKSAEYAANYLKKGKLCAVKGSIQNRTYETKEGEKRYITEIVADRLQILEWEKEQNNANENNYTEAQIDDEDLPFQ</sequence>
<dbReference type="InterPro" id="IPR000424">
    <property type="entry name" value="Primosome_PriB/ssb"/>
</dbReference>
<dbReference type="AlphaFoldDB" id="A0A645FV35"/>
<comment type="caution">
    <text evidence="2">The sequence shown here is derived from an EMBL/GenBank/DDBJ whole genome shotgun (WGS) entry which is preliminary data.</text>
</comment>
<dbReference type="InterPro" id="IPR011344">
    <property type="entry name" value="ssDNA-bd"/>
</dbReference>
<dbReference type="Gene3D" id="2.40.50.140">
    <property type="entry name" value="Nucleic acid-binding proteins"/>
    <property type="match status" value="1"/>
</dbReference>
<protein>
    <submittedName>
        <fullName evidence="2">Single-stranded DNA-binding protein A</fullName>
    </submittedName>
</protein>
<proteinExistence type="inferred from homology"/>
<dbReference type="SUPFAM" id="SSF50249">
    <property type="entry name" value="Nucleic acid-binding proteins"/>
    <property type="match status" value="1"/>
</dbReference>
<dbReference type="HAMAP" id="MF_00984">
    <property type="entry name" value="SSB"/>
    <property type="match status" value="1"/>
</dbReference>
<dbReference type="Pfam" id="PF00436">
    <property type="entry name" value="SSB"/>
    <property type="match status" value="1"/>
</dbReference>
<dbReference type="PANTHER" id="PTHR10302:SF27">
    <property type="entry name" value="SINGLE-STRANDED DNA-BINDING PROTEIN"/>
    <property type="match status" value="1"/>
</dbReference>
<dbReference type="InterPro" id="IPR012340">
    <property type="entry name" value="NA-bd_OB-fold"/>
</dbReference>
<dbReference type="PROSITE" id="PS50935">
    <property type="entry name" value="SSB"/>
    <property type="match status" value="1"/>
</dbReference>